<feature type="domain" description="Response regulatory" evidence="10">
    <location>
        <begin position="3"/>
        <end position="118"/>
    </location>
</feature>
<protein>
    <submittedName>
        <fullName evidence="12">Response regulator transcription factor</fullName>
    </submittedName>
</protein>
<dbReference type="InterPro" id="IPR001867">
    <property type="entry name" value="OmpR/PhoB-type_DNA-bd"/>
</dbReference>
<dbReference type="PANTHER" id="PTHR48111:SF39">
    <property type="entry name" value="TRANSCRIPTIONAL REGULATORY PROTEIN CPXR"/>
    <property type="match status" value="1"/>
</dbReference>
<evidence type="ECO:0000256" key="9">
    <source>
        <dbReference type="PROSITE-ProRule" id="PRU01091"/>
    </source>
</evidence>
<dbReference type="CDD" id="cd00383">
    <property type="entry name" value="trans_reg_C"/>
    <property type="match status" value="1"/>
</dbReference>
<dbReference type="InterPro" id="IPR016032">
    <property type="entry name" value="Sig_transdc_resp-reg_C-effctor"/>
</dbReference>
<evidence type="ECO:0000256" key="7">
    <source>
        <dbReference type="ARBA" id="ARBA00023163"/>
    </source>
</evidence>
<dbReference type="Proteomes" id="UP001294570">
    <property type="component" value="Unassembled WGS sequence"/>
</dbReference>
<keyword evidence="3 8" id="KW-0597">Phosphoprotein</keyword>
<proteinExistence type="predicted"/>
<dbReference type="PROSITE" id="PS50110">
    <property type="entry name" value="RESPONSE_REGULATORY"/>
    <property type="match status" value="1"/>
</dbReference>
<evidence type="ECO:0000256" key="3">
    <source>
        <dbReference type="ARBA" id="ARBA00022553"/>
    </source>
</evidence>
<evidence type="ECO:0000259" key="11">
    <source>
        <dbReference type="PROSITE" id="PS51755"/>
    </source>
</evidence>
<evidence type="ECO:0000256" key="8">
    <source>
        <dbReference type="PROSITE-ProRule" id="PRU00169"/>
    </source>
</evidence>
<keyword evidence="4" id="KW-0902">Two-component regulatory system</keyword>
<evidence type="ECO:0000256" key="1">
    <source>
        <dbReference type="ARBA" id="ARBA00004496"/>
    </source>
</evidence>
<keyword evidence="6 9" id="KW-0238">DNA-binding</keyword>
<evidence type="ECO:0000256" key="5">
    <source>
        <dbReference type="ARBA" id="ARBA00023015"/>
    </source>
</evidence>
<evidence type="ECO:0000256" key="6">
    <source>
        <dbReference type="ARBA" id="ARBA00023125"/>
    </source>
</evidence>
<comment type="caution">
    <text evidence="12">The sequence shown here is derived from an EMBL/GenBank/DDBJ whole genome shotgun (WGS) entry which is preliminary data.</text>
</comment>
<evidence type="ECO:0000256" key="4">
    <source>
        <dbReference type="ARBA" id="ARBA00023012"/>
    </source>
</evidence>
<dbReference type="Gene3D" id="6.10.250.690">
    <property type="match status" value="1"/>
</dbReference>
<name>A0ABU5GPT2_9GAMM</name>
<sequence>MSNILLVDDDQELCELLIDWLKQENFKLHACFDSQSARDYLDTYPEPDAIILDVMLPDGNGLQLLRKIHEEYPLLPVLMLSARGEPTDRIIGLELGADDYLTKPCDPRELTARLRAVLRRTLSTPTSVAASSSLVLGDLQYSPTRGVAIINAQDEVDLTVSEGRILEALLATPGEPITKQQLAQFALGRKLTLYDRSLDMHISNLRRKLGPHPNSSPRIVALRGRGYFYNL</sequence>
<dbReference type="SUPFAM" id="SSF46894">
    <property type="entry name" value="C-terminal effector domain of the bipartite response regulators"/>
    <property type="match status" value="1"/>
</dbReference>
<keyword evidence="5" id="KW-0805">Transcription regulation</keyword>
<dbReference type="EMBL" id="JAXIVU010000004">
    <property type="protein sequence ID" value="MDY7218966.1"/>
    <property type="molecule type" value="Genomic_DNA"/>
</dbReference>
<feature type="modified residue" description="4-aspartylphosphate" evidence="8">
    <location>
        <position position="53"/>
    </location>
</feature>
<dbReference type="InterPro" id="IPR039420">
    <property type="entry name" value="WalR-like"/>
</dbReference>
<keyword evidence="7" id="KW-0804">Transcription</keyword>
<dbReference type="Pfam" id="PF00072">
    <property type="entry name" value="Response_reg"/>
    <property type="match status" value="1"/>
</dbReference>
<evidence type="ECO:0000313" key="12">
    <source>
        <dbReference type="EMBL" id="MDY7218966.1"/>
    </source>
</evidence>
<dbReference type="InterPro" id="IPR001789">
    <property type="entry name" value="Sig_transdc_resp-reg_receiver"/>
</dbReference>
<reference evidence="12 13" key="1">
    <citation type="submission" date="2023-12" db="EMBL/GenBank/DDBJ databases">
        <title>Denitrificimonas halotolerans sp. nov.,a novel species isolated from landfill leachate.</title>
        <authorList>
            <person name="Wang S."/>
        </authorList>
    </citation>
    <scope>NUCLEOTIDE SEQUENCE [LARGE SCALE GENOMIC DNA]</scope>
    <source>
        <strain evidence="12 13">JX-1</strain>
    </source>
</reference>
<accession>A0ABU5GPT2</accession>
<keyword evidence="13" id="KW-1185">Reference proteome</keyword>
<dbReference type="RefSeq" id="WP_321553055.1">
    <property type="nucleotide sequence ID" value="NZ_JAXIVU010000004.1"/>
</dbReference>
<gene>
    <name evidence="12" type="ORF">TOI97_05195</name>
</gene>
<evidence type="ECO:0000256" key="2">
    <source>
        <dbReference type="ARBA" id="ARBA00022490"/>
    </source>
</evidence>
<dbReference type="SUPFAM" id="SSF52172">
    <property type="entry name" value="CheY-like"/>
    <property type="match status" value="1"/>
</dbReference>
<dbReference type="Pfam" id="PF00486">
    <property type="entry name" value="Trans_reg_C"/>
    <property type="match status" value="1"/>
</dbReference>
<dbReference type="Gene3D" id="1.10.10.10">
    <property type="entry name" value="Winged helix-like DNA-binding domain superfamily/Winged helix DNA-binding domain"/>
    <property type="match status" value="1"/>
</dbReference>
<comment type="subcellular location">
    <subcellularLocation>
        <location evidence="1">Cytoplasm</location>
    </subcellularLocation>
</comment>
<keyword evidence="2" id="KW-0963">Cytoplasm</keyword>
<evidence type="ECO:0000313" key="13">
    <source>
        <dbReference type="Proteomes" id="UP001294570"/>
    </source>
</evidence>
<feature type="domain" description="OmpR/PhoB-type" evidence="11">
    <location>
        <begin position="131"/>
        <end position="231"/>
    </location>
</feature>
<feature type="DNA-binding region" description="OmpR/PhoB-type" evidence="9">
    <location>
        <begin position="131"/>
        <end position="231"/>
    </location>
</feature>
<organism evidence="12 13">
    <name type="scientific">Denitrificimonas halotolerans</name>
    <dbReference type="NCBI Taxonomy" id="3098930"/>
    <lineage>
        <taxon>Bacteria</taxon>
        <taxon>Pseudomonadati</taxon>
        <taxon>Pseudomonadota</taxon>
        <taxon>Gammaproteobacteria</taxon>
        <taxon>Pseudomonadales</taxon>
        <taxon>Pseudomonadaceae</taxon>
        <taxon>Denitrificimonas</taxon>
    </lineage>
</organism>
<dbReference type="SMART" id="SM00448">
    <property type="entry name" value="REC"/>
    <property type="match status" value="1"/>
</dbReference>
<evidence type="ECO:0000259" key="10">
    <source>
        <dbReference type="PROSITE" id="PS50110"/>
    </source>
</evidence>
<dbReference type="InterPro" id="IPR036388">
    <property type="entry name" value="WH-like_DNA-bd_sf"/>
</dbReference>
<dbReference type="PANTHER" id="PTHR48111">
    <property type="entry name" value="REGULATOR OF RPOS"/>
    <property type="match status" value="1"/>
</dbReference>
<dbReference type="SMART" id="SM00862">
    <property type="entry name" value="Trans_reg_C"/>
    <property type="match status" value="1"/>
</dbReference>
<dbReference type="Gene3D" id="3.40.50.2300">
    <property type="match status" value="1"/>
</dbReference>
<dbReference type="InterPro" id="IPR011006">
    <property type="entry name" value="CheY-like_superfamily"/>
</dbReference>
<dbReference type="PROSITE" id="PS51755">
    <property type="entry name" value="OMPR_PHOB"/>
    <property type="match status" value="1"/>
</dbReference>